<accession>A0A512RJL4</accession>
<name>A0A512RJL4_9BACT</name>
<dbReference type="RefSeq" id="WP_146860593.1">
    <property type="nucleotide sequence ID" value="NZ_BKAU01000001.1"/>
</dbReference>
<dbReference type="OrthoDB" id="674206at2"/>
<dbReference type="AlphaFoldDB" id="A0A512RJL4"/>
<comment type="caution">
    <text evidence="2">The sequence shown here is derived from an EMBL/GenBank/DDBJ whole genome shotgun (WGS) entry which is preliminary data.</text>
</comment>
<sequence length="130" mass="14624">MKKILLLCVLALAAFSSCKKDDLFDKFVPEVLFYENDRVENADFVSTTLSGGDSEWTVKARVSAPMKLKEIKLYSNDALLETYTDFQLAPNVYNLNYALSGISRQTIVRVDAVDADNKRTSRTFTINVTP</sequence>
<feature type="chain" id="PRO_5022039750" description="DUF4625 domain-containing protein" evidence="1">
    <location>
        <begin position="21"/>
        <end position="130"/>
    </location>
</feature>
<keyword evidence="1" id="KW-0732">Signal</keyword>
<dbReference type="PROSITE" id="PS51257">
    <property type="entry name" value="PROKAR_LIPOPROTEIN"/>
    <property type="match status" value="1"/>
</dbReference>
<feature type="signal peptide" evidence="1">
    <location>
        <begin position="1"/>
        <end position="20"/>
    </location>
</feature>
<organism evidence="2 3">
    <name type="scientific">Chitinophaga cymbidii</name>
    <dbReference type="NCBI Taxonomy" id="1096750"/>
    <lineage>
        <taxon>Bacteria</taxon>
        <taxon>Pseudomonadati</taxon>
        <taxon>Bacteroidota</taxon>
        <taxon>Chitinophagia</taxon>
        <taxon>Chitinophagales</taxon>
        <taxon>Chitinophagaceae</taxon>
        <taxon>Chitinophaga</taxon>
    </lineage>
</organism>
<proteinExistence type="predicted"/>
<reference evidence="2 3" key="1">
    <citation type="submission" date="2019-07" db="EMBL/GenBank/DDBJ databases">
        <title>Whole genome shotgun sequence of Chitinophaga cymbidii NBRC 109752.</title>
        <authorList>
            <person name="Hosoyama A."/>
            <person name="Uohara A."/>
            <person name="Ohji S."/>
            <person name="Ichikawa N."/>
        </authorList>
    </citation>
    <scope>NUCLEOTIDE SEQUENCE [LARGE SCALE GENOMIC DNA]</scope>
    <source>
        <strain evidence="2 3">NBRC 109752</strain>
    </source>
</reference>
<protein>
    <recommendedName>
        <fullName evidence="4">DUF4625 domain-containing protein</fullName>
    </recommendedName>
</protein>
<gene>
    <name evidence="2" type="ORF">CCY01nite_21340</name>
</gene>
<keyword evidence="3" id="KW-1185">Reference proteome</keyword>
<dbReference type="EMBL" id="BKAU01000001">
    <property type="protein sequence ID" value="GEP95874.1"/>
    <property type="molecule type" value="Genomic_DNA"/>
</dbReference>
<evidence type="ECO:0000313" key="2">
    <source>
        <dbReference type="EMBL" id="GEP95874.1"/>
    </source>
</evidence>
<evidence type="ECO:0008006" key="4">
    <source>
        <dbReference type="Google" id="ProtNLM"/>
    </source>
</evidence>
<evidence type="ECO:0000256" key="1">
    <source>
        <dbReference type="SAM" id="SignalP"/>
    </source>
</evidence>
<dbReference type="Proteomes" id="UP000321436">
    <property type="component" value="Unassembled WGS sequence"/>
</dbReference>
<evidence type="ECO:0000313" key="3">
    <source>
        <dbReference type="Proteomes" id="UP000321436"/>
    </source>
</evidence>